<proteinExistence type="predicted"/>
<organism evidence="1 2">
    <name type="scientific">Leptosia nina</name>
    <dbReference type="NCBI Taxonomy" id="320188"/>
    <lineage>
        <taxon>Eukaryota</taxon>
        <taxon>Metazoa</taxon>
        <taxon>Ecdysozoa</taxon>
        <taxon>Arthropoda</taxon>
        <taxon>Hexapoda</taxon>
        <taxon>Insecta</taxon>
        <taxon>Pterygota</taxon>
        <taxon>Neoptera</taxon>
        <taxon>Endopterygota</taxon>
        <taxon>Lepidoptera</taxon>
        <taxon>Glossata</taxon>
        <taxon>Ditrysia</taxon>
        <taxon>Papilionoidea</taxon>
        <taxon>Pieridae</taxon>
        <taxon>Pierinae</taxon>
        <taxon>Leptosia</taxon>
    </lineage>
</organism>
<sequence>MNCPHDDTDNCRYDFVQRWLDAHAKYFKSTPVQDSGETYVAYRTYGPSQVHYGYTGVIQYTPNVVRLPYTMQPPFRISPTQPPKL</sequence>
<protein>
    <submittedName>
        <fullName evidence="1">Uncharacterized protein</fullName>
    </submittedName>
</protein>
<gene>
    <name evidence="1" type="ORF">LNINA_LOCUS10133</name>
</gene>
<accession>A0AAV1JPY4</accession>
<evidence type="ECO:0000313" key="1">
    <source>
        <dbReference type="EMBL" id="CAK1550945.1"/>
    </source>
</evidence>
<keyword evidence="2" id="KW-1185">Reference proteome</keyword>
<dbReference type="Proteomes" id="UP001497472">
    <property type="component" value="Unassembled WGS sequence"/>
</dbReference>
<reference evidence="1 2" key="1">
    <citation type="submission" date="2023-11" db="EMBL/GenBank/DDBJ databases">
        <authorList>
            <person name="Okamura Y."/>
        </authorList>
    </citation>
    <scope>NUCLEOTIDE SEQUENCE [LARGE SCALE GENOMIC DNA]</scope>
</reference>
<dbReference type="EMBL" id="CAVLEF010000101">
    <property type="protein sequence ID" value="CAK1550945.1"/>
    <property type="molecule type" value="Genomic_DNA"/>
</dbReference>
<comment type="caution">
    <text evidence="1">The sequence shown here is derived from an EMBL/GenBank/DDBJ whole genome shotgun (WGS) entry which is preliminary data.</text>
</comment>
<evidence type="ECO:0000313" key="2">
    <source>
        <dbReference type="Proteomes" id="UP001497472"/>
    </source>
</evidence>
<name>A0AAV1JPY4_9NEOP</name>
<dbReference type="AlphaFoldDB" id="A0AAV1JPY4"/>